<dbReference type="KEGG" id="phet:94291610"/>
<evidence type="ECO:0000313" key="2">
    <source>
        <dbReference type="EMBL" id="KAG5503437.1"/>
    </source>
</evidence>
<feature type="region of interest" description="Disordered" evidence="1">
    <location>
        <begin position="1"/>
        <end position="20"/>
    </location>
</feature>
<dbReference type="AlphaFoldDB" id="A0A836LAY3"/>
<feature type="compositionally biased region" description="Polar residues" evidence="1">
    <location>
        <begin position="496"/>
        <end position="510"/>
    </location>
</feature>
<dbReference type="EMBL" id="JAFJZO010000024">
    <property type="protein sequence ID" value="KAG5503437.1"/>
    <property type="molecule type" value="Genomic_DNA"/>
</dbReference>
<feature type="region of interest" description="Disordered" evidence="1">
    <location>
        <begin position="236"/>
        <end position="318"/>
    </location>
</feature>
<feature type="compositionally biased region" description="Polar residues" evidence="1">
    <location>
        <begin position="254"/>
        <end position="265"/>
    </location>
</feature>
<accession>A0A836LAY3</accession>
<feature type="compositionally biased region" description="Polar residues" evidence="1">
    <location>
        <begin position="380"/>
        <end position="390"/>
    </location>
</feature>
<sequence>MQNGDGTAAGSSHLNKTEKELRYQTTMDTWLWPDANLRWNRAPGDEKHPGTGRHISPSTASQQLHIDDALNRTASVSGMLPPPIPSADRHHGDAGTRQPRLTTQVTSPPTPQLSAPLLATATSDRGDLENPAQSRIARQLQLLRNYRELAELCSSTESPSTDLFRALPSEDLARMQAEQLKELGQREHTPITVHNNYYFGNDRNGRGSGVHHMSGALTADSDIQGARSYHLHGGALSQLRQPPLPPSPRAVPLQSPQLSSGSDSPVATPPLSLRSGNLAPPSSSRSQRARSHCSRLLDAHHTPTATTEEAGSSYVDEDEEEDYVGDFMDNSGGEEDAYEEVGMGYRRPPPRIIEREQHRRFPNPSTVVDAFPFAAPGGKEQTQPDPNTSQLERRRQNSYPGDHASSPSLIFSENLRDASRSAPPGIRSGSARPEHDASQSSADGPPVSDGGKRSPSSIINVISGDQELRANAHRQSLSGRSNQEEHGPSQERHVSALSTNNAAQHPTAASSYPHHQHMRKSSVDSGSVVLYGNGAPTDTGVSPDYLSLRGPHRASREHMGSVKGDRGRNERGGRRRGADWDRDSNSVDHDADNGCSGTCGFDSDSSADDTPGNPQLQTRDPRSLTKSKRHARRRHSKPNNKNGRDNVQPTHGQKSPGRTHSSASRRVYGTQRTRQAGEVDDVRSAASYSCNYTTSSDISDYMPGSYYSPIRSRNPGGGRSGAPGGRRNNGGNFSREFQQLPQSSSSATCSPVAVQGRHRHGATTPGPRHGRAPGLAEPRGLSPQRLAYQKHDQQLRQAGLLPRPSTNMAGASAGPTSGAIRLSDGRVIPLASPEPNLYQNMVVTGVPGVSATAPRRMEQRVAFRPSASTHSSRPPCTARVSGRPSPSHPPQAIGSRTASPSVGRGIPTTARGNSGAGGSSVHIQTGLLYGSLLPKARPETALVVKEVRGRTCSVDPRGGANHAPLIERGSVCPVQPSSSNGANLLHLSSDDAAQVDIFPIASAAIHGSTRTGVQPLEWKSSGSGCVVGRSGHVPVAPRGKLSSHYVPPGSHKKSKHPGKGIAVNGSLRAASPSHPTDTEHGISVSPLLSSRPRYAEASAPAGMSNKLTQSRSGTLGGANAQQRYVPSQVSFQSAMGGHREASVQQPQNAYGSSNTTAATRNANARRFGITPLRE</sequence>
<gene>
    <name evidence="2" type="ORF">JKF63_05576</name>
</gene>
<dbReference type="Proteomes" id="UP000674318">
    <property type="component" value="Chromosome 24"/>
</dbReference>
<evidence type="ECO:0000313" key="3">
    <source>
        <dbReference type="Proteomes" id="UP000674318"/>
    </source>
</evidence>
<feature type="compositionally biased region" description="Polar residues" evidence="1">
    <location>
        <begin position="736"/>
        <end position="749"/>
    </location>
</feature>
<feature type="region of interest" description="Disordered" evidence="1">
    <location>
        <begin position="706"/>
        <end position="779"/>
    </location>
</feature>
<dbReference type="RefSeq" id="XP_067756799.1">
    <property type="nucleotide sequence ID" value="XM_067901533.1"/>
</dbReference>
<dbReference type="GeneID" id="94291610"/>
<feature type="compositionally biased region" description="Polar residues" evidence="1">
    <location>
        <begin position="1142"/>
        <end position="1153"/>
    </location>
</feature>
<feature type="region of interest" description="Disordered" evidence="1">
    <location>
        <begin position="38"/>
        <end position="61"/>
    </location>
</feature>
<keyword evidence="3" id="KW-1185">Reference proteome</keyword>
<name>A0A836LAY3_9TRYP</name>
<feature type="compositionally biased region" description="Gly residues" evidence="1">
    <location>
        <begin position="715"/>
        <end position="728"/>
    </location>
</feature>
<feature type="compositionally biased region" description="Basic and acidic residues" evidence="1">
    <location>
        <begin position="482"/>
        <end position="494"/>
    </location>
</feature>
<feature type="region of interest" description="Disordered" evidence="1">
    <location>
        <begin position="862"/>
        <end position="919"/>
    </location>
</feature>
<feature type="region of interest" description="Disordered" evidence="1">
    <location>
        <begin position="330"/>
        <end position="681"/>
    </location>
</feature>
<dbReference type="OrthoDB" id="267051at2759"/>
<comment type="caution">
    <text evidence="2">The sequence shown here is derived from an EMBL/GenBank/DDBJ whole genome shotgun (WGS) entry which is preliminary data.</text>
</comment>
<feature type="compositionally biased region" description="Basic and acidic residues" evidence="1">
    <location>
        <begin position="554"/>
        <end position="592"/>
    </location>
</feature>
<evidence type="ECO:0000256" key="1">
    <source>
        <dbReference type="SAM" id="MobiDB-lite"/>
    </source>
</evidence>
<feature type="compositionally biased region" description="Polar residues" evidence="1">
    <location>
        <begin position="1105"/>
        <end position="1117"/>
    </location>
</feature>
<feature type="region of interest" description="Disordered" evidence="1">
    <location>
        <begin position="1095"/>
        <end position="1117"/>
    </location>
</feature>
<feature type="compositionally biased region" description="Basic residues" evidence="1">
    <location>
        <begin position="625"/>
        <end position="638"/>
    </location>
</feature>
<reference evidence="2 3" key="1">
    <citation type="submission" date="2021-02" db="EMBL/GenBank/DDBJ databases">
        <title>Porcisia hertigi Genome sequencing and assembly.</title>
        <authorList>
            <person name="Almutairi H."/>
            <person name="Gatherer D."/>
        </authorList>
    </citation>
    <scope>NUCLEOTIDE SEQUENCE [LARGE SCALE GENOMIC DNA]</scope>
    <source>
        <strain evidence="2 3">C119</strain>
    </source>
</reference>
<feature type="region of interest" description="Disordered" evidence="1">
    <location>
        <begin position="74"/>
        <end position="115"/>
    </location>
</feature>
<feature type="compositionally biased region" description="Low complexity" evidence="1">
    <location>
        <begin position="1154"/>
        <end position="1166"/>
    </location>
</feature>
<organism evidence="2 3">
    <name type="scientific">Porcisia hertigi</name>
    <dbReference type="NCBI Taxonomy" id="2761500"/>
    <lineage>
        <taxon>Eukaryota</taxon>
        <taxon>Discoba</taxon>
        <taxon>Euglenozoa</taxon>
        <taxon>Kinetoplastea</taxon>
        <taxon>Metakinetoplastina</taxon>
        <taxon>Trypanosomatida</taxon>
        <taxon>Trypanosomatidae</taxon>
        <taxon>Leishmaniinae</taxon>
        <taxon>Porcisia</taxon>
    </lineage>
</organism>
<feature type="compositionally biased region" description="Polar residues" evidence="1">
    <location>
        <begin position="639"/>
        <end position="674"/>
    </location>
</feature>
<feature type="compositionally biased region" description="Low complexity" evidence="1">
    <location>
        <begin position="302"/>
        <end position="314"/>
    </location>
</feature>
<proteinExistence type="predicted"/>
<feature type="region of interest" description="Disordered" evidence="1">
    <location>
        <begin position="1139"/>
        <end position="1174"/>
    </location>
</feature>
<protein>
    <submittedName>
        <fullName evidence="2">Uncharacterized protein</fullName>
    </submittedName>
</protein>
<feature type="compositionally biased region" description="Polar residues" evidence="1">
    <location>
        <begin position="1"/>
        <end position="14"/>
    </location>
</feature>